<proteinExistence type="inferred from homology"/>
<dbReference type="KEGG" id="mer:MMINT_16300"/>
<dbReference type="InterPro" id="IPR024072">
    <property type="entry name" value="DHFR-like_dom_sf"/>
</dbReference>
<comment type="pathway">
    <text evidence="1">Cofactor biosynthesis; riboflavin biosynthesis.</text>
</comment>
<dbReference type="Proteomes" id="UP000014070">
    <property type="component" value="Chromosome"/>
</dbReference>
<evidence type="ECO:0000313" key="11">
    <source>
        <dbReference type="EMBL" id="AGN26930.1"/>
    </source>
</evidence>
<dbReference type="EC" id="1.1.1.302" evidence="9"/>
<keyword evidence="6" id="KW-0560">Oxidoreductase</keyword>
<dbReference type="NCBIfam" id="TIGR00227">
    <property type="entry name" value="ribD_Cterm"/>
    <property type="match status" value="1"/>
</dbReference>
<dbReference type="EMBL" id="CP005934">
    <property type="protein sequence ID" value="AGN26930.1"/>
    <property type="molecule type" value="Genomic_DNA"/>
</dbReference>
<evidence type="ECO:0000313" key="12">
    <source>
        <dbReference type="Proteomes" id="UP000014070"/>
    </source>
</evidence>
<name>R9T896_METII</name>
<evidence type="ECO:0000256" key="4">
    <source>
        <dbReference type="ARBA" id="ARBA00022619"/>
    </source>
</evidence>
<sequence>MIIMRPFVTVNCAMTADGKIASVLRKQMRISSAEDLARVKELRKNSDAILVGIGTVLSDDPHLTVKGLSYEENPLRIVLDGRGRLPETARVLDDLAETLIVTCENCSKTWAGAEVLRTGRDKVNLTDLMEKLYDRGIRTLMVEGGGEVISSFFENGLVDKYCVFVGSMIIGGRTAPTPADGNGFEQPVNLKLVDYKILGNGLLLTYEPVNDL</sequence>
<evidence type="ECO:0000256" key="3">
    <source>
        <dbReference type="ARBA" id="ARBA00011738"/>
    </source>
</evidence>
<organism evidence="11 12">
    <name type="scientific">Methanomassiliicoccus intestinalis (strain Issoire-Mx1)</name>
    <dbReference type="NCBI Taxonomy" id="1295009"/>
    <lineage>
        <taxon>Archaea</taxon>
        <taxon>Methanobacteriati</taxon>
        <taxon>Thermoplasmatota</taxon>
        <taxon>Thermoplasmata</taxon>
        <taxon>Methanomassiliicoccales</taxon>
        <taxon>Methanomassiliicoccaceae</taxon>
        <taxon>Methanomassiliicoccus</taxon>
    </lineage>
</organism>
<evidence type="ECO:0000256" key="8">
    <source>
        <dbReference type="ARBA" id="ARBA00049020"/>
    </source>
</evidence>
<dbReference type="GO" id="GO:0009231">
    <property type="term" value="P:riboflavin biosynthetic process"/>
    <property type="evidence" value="ECO:0007669"/>
    <property type="project" value="UniProtKB-UniPathway"/>
</dbReference>
<dbReference type="PANTHER" id="PTHR38011:SF7">
    <property type="entry name" value="2,5-DIAMINO-6-RIBOSYLAMINO-4(3H)-PYRIMIDINONE 5'-PHOSPHATE REDUCTASE"/>
    <property type="match status" value="1"/>
</dbReference>
<dbReference type="SUPFAM" id="SSF53597">
    <property type="entry name" value="Dihydrofolate reductase-like"/>
    <property type="match status" value="1"/>
</dbReference>
<dbReference type="HOGENOM" id="CLU_036590_4_1_2"/>
<comment type="catalytic activity">
    <reaction evidence="7">
        <text>2,5-diamino-6-(1-D-ribitylamino)pyrimidin-4(3H)-one 5'-phosphate + NAD(+) = 2,5-diamino-6-(1-D-ribosylamino)pyrimidin-4(3H)-one 5'-phosphate + NADH + H(+)</text>
        <dbReference type="Rhea" id="RHEA:27274"/>
        <dbReference type="ChEBI" id="CHEBI:15378"/>
        <dbReference type="ChEBI" id="CHEBI:57540"/>
        <dbReference type="ChEBI" id="CHEBI:57945"/>
        <dbReference type="ChEBI" id="CHEBI:58890"/>
        <dbReference type="ChEBI" id="CHEBI:59545"/>
        <dbReference type="EC" id="1.1.1.302"/>
    </reaction>
</comment>
<dbReference type="InterPro" id="IPR006401">
    <property type="entry name" value="Rib_reduct_arc"/>
</dbReference>
<dbReference type="PANTHER" id="PTHR38011">
    <property type="entry name" value="DIHYDROFOLATE REDUCTASE FAMILY PROTEIN (AFU_ORTHOLOGUE AFUA_8G06820)"/>
    <property type="match status" value="1"/>
</dbReference>
<dbReference type="GO" id="GO:0050661">
    <property type="term" value="F:NADP binding"/>
    <property type="evidence" value="ECO:0007669"/>
    <property type="project" value="InterPro"/>
</dbReference>
<keyword evidence="5" id="KW-0521">NADP</keyword>
<evidence type="ECO:0000256" key="5">
    <source>
        <dbReference type="ARBA" id="ARBA00022857"/>
    </source>
</evidence>
<dbReference type="InParanoid" id="R9T896"/>
<dbReference type="Pfam" id="PF01872">
    <property type="entry name" value="RibD_C"/>
    <property type="match status" value="1"/>
</dbReference>
<dbReference type="AlphaFoldDB" id="R9T896"/>
<evidence type="ECO:0000256" key="9">
    <source>
        <dbReference type="NCBIfam" id="TIGR01508"/>
    </source>
</evidence>
<accession>R9T896</accession>
<gene>
    <name evidence="11" type="ORF">MMINT_16300</name>
</gene>
<evidence type="ECO:0000256" key="7">
    <source>
        <dbReference type="ARBA" id="ARBA00047550"/>
    </source>
</evidence>
<dbReference type="InterPro" id="IPR050765">
    <property type="entry name" value="Riboflavin_Biosynth_HTPR"/>
</dbReference>
<protein>
    <recommendedName>
        <fullName evidence="9">2,5-diamino-6-(ribosylamino)-4(3H)-pyrimidinone 5'-phosphate reductase</fullName>
        <ecNumber evidence="9">1.1.1.302</ecNumber>
    </recommendedName>
</protein>
<comment type="catalytic activity">
    <reaction evidence="8">
        <text>2,5-diamino-6-(1-D-ribitylamino)pyrimidin-4(3H)-one 5'-phosphate + NADP(+) = 2,5-diamino-6-(1-D-ribosylamino)pyrimidin-4(3H)-one 5'-phosphate + NADPH + H(+)</text>
        <dbReference type="Rhea" id="RHEA:27278"/>
        <dbReference type="ChEBI" id="CHEBI:15378"/>
        <dbReference type="ChEBI" id="CHEBI:57783"/>
        <dbReference type="ChEBI" id="CHEBI:58349"/>
        <dbReference type="ChEBI" id="CHEBI:58890"/>
        <dbReference type="ChEBI" id="CHEBI:59545"/>
        <dbReference type="EC" id="1.1.1.302"/>
    </reaction>
</comment>
<dbReference type="FunCoup" id="R9T896">
    <property type="interactions" value="66"/>
</dbReference>
<dbReference type="NCBIfam" id="TIGR01508">
    <property type="entry name" value="rib_reduct_arch"/>
    <property type="match status" value="1"/>
</dbReference>
<dbReference type="Gene3D" id="3.40.430.10">
    <property type="entry name" value="Dihydrofolate Reductase, subunit A"/>
    <property type="match status" value="1"/>
</dbReference>
<dbReference type="GO" id="GO:0008703">
    <property type="term" value="F:5-amino-6-(5-phosphoribosylamino)uracil reductase activity"/>
    <property type="evidence" value="ECO:0007669"/>
    <property type="project" value="InterPro"/>
</dbReference>
<evidence type="ECO:0000256" key="6">
    <source>
        <dbReference type="ARBA" id="ARBA00023002"/>
    </source>
</evidence>
<comment type="subunit">
    <text evidence="3">Homodimer.</text>
</comment>
<keyword evidence="4" id="KW-0686">Riboflavin biosynthesis</keyword>
<evidence type="ECO:0000259" key="10">
    <source>
        <dbReference type="Pfam" id="PF01872"/>
    </source>
</evidence>
<dbReference type="InterPro" id="IPR002734">
    <property type="entry name" value="RibDG_C"/>
</dbReference>
<dbReference type="UniPathway" id="UPA00275"/>
<keyword evidence="12" id="KW-1185">Reference proteome</keyword>
<dbReference type="STRING" id="1295009.MMINT_16300"/>
<dbReference type="InterPro" id="IPR011549">
    <property type="entry name" value="RibD_C"/>
</dbReference>
<reference evidence="11 12" key="1">
    <citation type="journal article" date="2013" name="Genome Announc.">
        <title>Genome sequence of 'Candidatus Methanomassiliicoccus intestinalis' Issoire-Mx1, a third thermoplasmatales-related methanogenic archaeon from human feces.</title>
        <authorList>
            <person name="Borrel G."/>
            <person name="Harris H.M."/>
            <person name="Parisot N."/>
            <person name="Gaci N."/>
            <person name="Tottey W."/>
            <person name="Mihajlovski A."/>
            <person name="Deane J."/>
            <person name="Gribaldo S."/>
            <person name="Bardot O."/>
            <person name="Peyretaillade E."/>
            <person name="Peyret P."/>
            <person name="O'Toole P.W."/>
            <person name="Brugere J.F."/>
        </authorList>
    </citation>
    <scope>NUCLEOTIDE SEQUENCE [LARGE SCALE GENOMIC DNA]</scope>
    <source>
        <strain evidence="11 12">Issoire-Mx1</strain>
    </source>
</reference>
<comment type="similarity">
    <text evidence="2">Belongs to the HTP reductase family.</text>
</comment>
<evidence type="ECO:0000256" key="1">
    <source>
        <dbReference type="ARBA" id="ARBA00005104"/>
    </source>
</evidence>
<feature type="domain" description="Bacterial bifunctional deaminase-reductase C-terminal" evidence="10">
    <location>
        <begin position="6"/>
        <end position="204"/>
    </location>
</feature>
<evidence type="ECO:0000256" key="2">
    <source>
        <dbReference type="ARBA" id="ARBA00009723"/>
    </source>
</evidence>